<accession>A0A381RDA6</accession>
<dbReference type="GO" id="GO:0016491">
    <property type="term" value="F:oxidoreductase activity"/>
    <property type="evidence" value="ECO:0007669"/>
    <property type="project" value="UniProtKB-ARBA"/>
</dbReference>
<evidence type="ECO:0000313" key="3">
    <source>
        <dbReference type="EMBL" id="SUZ87253.1"/>
    </source>
</evidence>
<dbReference type="PANTHER" id="PTHR28657:SF3">
    <property type="entry name" value="INDOLEAMINE 2,3-DIOXYGENASE"/>
    <property type="match status" value="1"/>
</dbReference>
<dbReference type="AlphaFoldDB" id="A0A381RDA6"/>
<dbReference type="GO" id="GO:0020037">
    <property type="term" value="F:heme binding"/>
    <property type="evidence" value="ECO:0007669"/>
    <property type="project" value="InterPro"/>
</dbReference>
<evidence type="ECO:0000256" key="1">
    <source>
        <dbReference type="ARBA" id="ARBA00022723"/>
    </source>
</evidence>
<dbReference type="PANTHER" id="PTHR28657">
    <property type="entry name" value="INDOLEAMINE 2,3-DIOXYGENASE"/>
    <property type="match status" value="1"/>
</dbReference>
<keyword evidence="2" id="KW-0408">Iron</keyword>
<name>A0A381RDA6_9ZZZZ</name>
<dbReference type="GO" id="GO:0019441">
    <property type="term" value="P:L-tryptophan catabolic process to kynurenine"/>
    <property type="evidence" value="ECO:0007669"/>
    <property type="project" value="InterPro"/>
</dbReference>
<dbReference type="EMBL" id="UINC01001716">
    <property type="protein sequence ID" value="SUZ87253.1"/>
    <property type="molecule type" value="Genomic_DNA"/>
</dbReference>
<keyword evidence="1" id="KW-0479">Metal-binding</keyword>
<organism evidence="3">
    <name type="scientific">marine metagenome</name>
    <dbReference type="NCBI Taxonomy" id="408172"/>
    <lineage>
        <taxon>unclassified sequences</taxon>
        <taxon>metagenomes</taxon>
        <taxon>ecological metagenomes</taxon>
    </lineage>
</organism>
<gene>
    <name evidence="3" type="ORF">METZ01_LOCUS40107</name>
</gene>
<dbReference type="GO" id="GO:0046872">
    <property type="term" value="F:metal ion binding"/>
    <property type="evidence" value="ECO:0007669"/>
    <property type="project" value="UniProtKB-KW"/>
</dbReference>
<evidence type="ECO:0000256" key="2">
    <source>
        <dbReference type="ARBA" id="ARBA00023004"/>
    </source>
</evidence>
<dbReference type="SUPFAM" id="SSF140959">
    <property type="entry name" value="Indolic compounds 2,3-dioxygenase-like"/>
    <property type="match status" value="1"/>
</dbReference>
<reference evidence="3" key="1">
    <citation type="submission" date="2018-05" db="EMBL/GenBank/DDBJ databases">
        <authorList>
            <person name="Lanie J.A."/>
            <person name="Ng W.-L."/>
            <person name="Kazmierczak K.M."/>
            <person name="Andrzejewski T.M."/>
            <person name="Davidsen T.M."/>
            <person name="Wayne K.J."/>
            <person name="Tettelin H."/>
            <person name="Glass J.I."/>
            <person name="Rusch D."/>
            <person name="Podicherti R."/>
            <person name="Tsui H.-C.T."/>
            <person name="Winkler M.E."/>
        </authorList>
    </citation>
    <scope>NUCLEOTIDE SEQUENCE</scope>
</reference>
<dbReference type="Gene3D" id="1.20.58.480">
    <property type="match status" value="1"/>
</dbReference>
<protein>
    <submittedName>
        <fullName evidence="3">Uncharacterized protein</fullName>
    </submittedName>
</protein>
<sequence>MKKNITINYSSGFPCLGNGIDFTEECFGLQFNAALIQHTSELIWKPNSTLPNTAAQSLPAPFNVLSDLGKAMTVNLNGHTGLIGKKQLLNEVNLLDHSLMDSFITHVTNHIENPTKESAQLIADIRCWTSWIANGIKIEPIFNGESRGCSFIPWPLSGLLLLSSRITGQQPEFEYAADYVLRSGILPDIDMETLKDEKTIIEYIRAIRPVVSFHDLDGNEQGFRMTHLAMENTASMMIQNALDAVDGQNVSDNLEKVEHALMLSNKIFNCMWKVSDPLLYNKEVRIFIQGLYGNQGSIYDKQGLFFEQCGNTHSETYNTKGCYISNLHGQTGANSSYHPLGDEITGIGDHTKAYMCGDVDCAIIENILTKGFVTEEELPCSIDSLTKLLKSFRVGYRPPAHHAMIVNMRTKLQNSSYFQTIESSPELRRQLAECVRWLIQHRIDHYKMVVSYILRAPDPYTQQTKAKGTGGSPTPSFLPKMFTNSIDRLKDLIGDTDVDWANKLLSITENHEDSMNRFRKIALQVEQEDSSKNRSLS</sequence>
<dbReference type="Pfam" id="PF01231">
    <property type="entry name" value="IDO"/>
    <property type="match status" value="1"/>
</dbReference>
<dbReference type="InterPro" id="IPR037217">
    <property type="entry name" value="Trp/Indoleamine_2_3_dOase-like"/>
</dbReference>
<dbReference type="InterPro" id="IPR000898">
    <property type="entry name" value="Indolamine_dOase"/>
</dbReference>
<proteinExistence type="predicted"/>